<dbReference type="AlphaFoldDB" id="A0AAP0PAS9"/>
<protein>
    <recommendedName>
        <fullName evidence="2">Fungal lipase-type domain-containing protein</fullName>
    </recommendedName>
</protein>
<organism evidence="3 4">
    <name type="scientific">Stephania japonica</name>
    <dbReference type="NCBI Taxonomy" id="461633"/>
    <lineage>
        <taxon>Eukaryota</taxon>
        <taxon>Viridiplantae</taxon>
        <taxon>Streptophyta</taxon>
        <taxon>Embryophyta</taxon>
        <taxon>Tracheophyta</taxon>
        <taxon>Spermatophyta</taxon>
        <taxon>Magnoliopsida</taxon>
        <taxon>Ranunculales</taxon>
        <taxon>Menispermaceae</taxon>
        <taxon>Menispermoideae</taxon>
        <taxon>Cissampelideae</taxon>
        <taxon>Stephania</taxon>
    </lineage>
</organism>
<keyword evidence="4" id="KW-1185">Reference proteome</keyword>
<dbReference type="InterPro" id="IPR029058">
    <property type="entry name" value="AB_hydrolase_fold"/>
</dbReference>
<feature type="region of interest" description="Disordered" evidence="1">
    <location>
        <begin position="1"/>
        <end position="114"/>
    </location>
</feature>
<feature type="compositionally biased region" description="Gly residues" evidence="1">
    <location>
        <begin position="97"/>
        <end position="109"/>
    </location>
</feature>
<evidence type="ECO:0000256" key="1">
    <source>
        <dbReference type="SAM" id="MobiDB-lite"/>
    </source>
</evidence>
<evidence type="ECO:0000313" key="4">
    <source>
        <dbReference type="Proteomes" id="UP001417504"/>
    </source>
</evidence>
<dbReference type="Gene3D" id="3.40.50.1820">
    <property type="entry name" value="alpha/beta hydrolase"/>
    <property type="match status" value="1"/>
</dbReference>
<comment type="caution">
    <text evidence="3">The sequence shown here is derived from an EMBL/GenBank/DDBJ whole genome shotgun (WGS) entry which is preliminary data.</text>
</comment>
<feature type="domain" description="Fungal lipase-type" evidence="2">
    <location>
        <begin position="299"/>
        <end position="432"/>
    </location>
</feature>
<dbReference type="Pfam" id="PF01764">
    <property type="entry name" value="Lipase_3"/>
    <property type="match status" value="1"/>
</dbReference>
<dbReference type="SUPFAM" id="SSF53474">
    <property type="entry name" value="alpha/beta-Hydrolases"/>
    <property type="match status" value="1"/>
</dbReference>
<dbReference type="Proteomes" id="UP001417504">
    <property type="component" value="Unassembled WGS sequence"/>
</dbReference>
<reference evidence="3 4" key="1">
    <citation type="submission" date="2024-01" db="EMBL/GenBank/DDBJ databases">
        <title>Genome assemblies of Stephania.</title>
        <authorList>
            <person name="Yang L."/>
        </authorList>
    </citation>
    <scope>NUCLEOTIDE SEQUENCE [LARGE SCALE GENOMIC DNA]</scope>
    <source>
        <strain evidence="3">QJT</strain>
        <tissue evidence="3">Leaf</tissue>
    </source>
</reference>
<dbReference type="CDD" id="cd00519">
    <property type="entry name" value="Lipase_3"/>
    <property type="match status" value="1"/>
</dbReference>
<dbReference type="InterPro" id="IPR002921">
    <property type="entry name" value="Fungal_lipase-type"/>
</dbReference>
<evidence type="ECO:0000313" key="3">
    <source>
        <dbReference type="EMBL" id="KAK9137753.1"/>
    </source>
</evidence>
<sequence>MSKAPHLPGPVATPIPTPRASQPLVNGPQPPSRGGLTLGKVQGPVWPWDRDQGRDAPASRLSTRWGFPRPPTLGSRSEGGPQCSPALGTPPPRLTSRGGGGGGGDGGSGAEVLNGQPIGEALLLPSRTADSDLSKCSSDDDNLSDNKWKIELAWLSRALEPALQLCRRALPGGIEEGRKSLPNTRSLSEIVSSIQRSKIGIQDWSLSDLTIGLYLIYLRQASADQIEDIKGIQISCDSTVENFIYHVELAKGAYRENAAGLAKNSMLREHNVLKFIKNSSVMRPGYYIGIDHRNKLIILGIRGTHTVYDLITDILSSSEREVTFEGYSTHFGTAEAARWFLNHEIDTIKKCISKHEGFRLRLVGHSLGGATASLLAIMLRKIPKEELGFSPDIVTAVGYATPPCVSKELAESCSDYVSTVVMQDDIIPRLSVSSLKSLRTEILHTDWSSVLEKEDWKSVIDVLTNAKQVVSSVQDVARKLADFASFRNRDTCYDVSEGVKSPVIDVSPSTANTTIVIKTDKATNEELFVPGTVYYLKRHRDRKSNELSRSIVASHLPLKRHLGANVQNTGPSGSVMWDQMCISSYFLLRGLLKNLPLFPCTAHRHPLYRPIKLEIVLYS</sequence>
<name>A0AAP0PAS9_9MAGN</name>
<feature type="compositionally biased region" description="Pro residues" evidence="1">
    <location>
        <begin position="7"/>
        <end position="17"/>
    </location>
</feature>
<gene>
    <name evidence="3" type="ORF">Sjap_008347</name>
</gene>
<dbReference type="PANTHER" id="PTHR47418">
    <property type="entry name" value="ALPHA/BETA-HYDROLASES SUPERFAMILY PROTEIN"/>
    <property type="match status" value="1"/>
</dbReference>
<proteinExistence type="predicted"/>
<dbReference type="GO" id="GO:0006629">
    <property type="term" value="P:lipid metabolic process"/>
    <property type="evidence" value="ECO:0007669"/>
    <property type="project" value="InterPro"/>
</dbReference>
<dbReference type="EMBL" id="JBBNAE010000003">
    <property type="protein sequence ID" value="KAK9137753.1"/>
    <property type="molecule type" value="Genomic_DNA"/>
</dbReference>
<accession>A0AAP0PAS9</accession>
<evidence type="ECO:0000259" key="2">
    <source>
        <dbReference type="Pfam" id="PF01764"/>
    </source>
</evidence>